<dbReference type="PROSITE" id="PS50158">
    <property type="entry name" value="ZF_CCHC"/>
    <property type="match status" value="1"/>
</dbReference>
<accession>A0A5N6L8B1</accession>
<evidence type="ECO:0000256" key="2">
    <source>
        <dbReference type="SAM" id="MobiDB-lite"/>
    </source>
</evidence>
<dbReference type="PANTHER" id="PTHR35317">
    <property type="entry name" value="OS04G0629600 PROTEIN"/>
    <property type="match status" value="1"/>
</dbReference>
<dbReference type="SUPFAM" id="SSF57756">
    <property type="entry name" value="Retrovirus zinc finger-like domains"/>
    <property type="match status" value="1"/>
</dbReference>
<keyword evidence="1" id="KW-0479">Metal-binding</keyword>
<sequence>MAGKEDAVIVPARETGSMSYQCPVLTNTNYQVWSIRVRTIMDANRLWEAVEPTIGAVVDQRKSKMAFAFLFQAIPEDLVLQLAGYGDAKQVWDALKTRFLGVDRVRTARLQTLRREFENLKMKEDESIDDFTGKMSGLVSKAKGLGTTFEEGQMVRKLLDSMPRSFIQIVASIEQCFELDSMRFDEAVGRLKAYEERIKDLDQGGESHGKLLLSKVKRKDLFCEHCGRGGQGSSSHRGSDRGEGHKAGQKRAGQFQQNRGQRERDKSRIRCFKCNELGHYVAECPSWEEKKERVNLNRVDEDSIPLL</sequence>
<dbReference type="PANTHER" id="PTHR35317:SF44">
    <property type="entry name" value="RNA-DIRECTED DNA POLYMERASE"/>
    <property type="match status" value="1"/>
</dbReference>
<dbReference type="AlphaFoldDB" id="A0A5N6L8B1"/>
<comment type="caution">
    <text evidence="4">The sequence shown here is derived from an EMBL/GenBank/DDBJ whole genome shotgun (WGS) entry which is preliminary data.</text>
</comment>
<feature type="compositionally biased region" description="Basic and acidic residues" evidence="2">
    <location>
        <begin position="237"/>
        <end position="246"/>
    </location>
</feature>
<protein>
    <recommendedName>
        <fullName evidence="3">CCHC-type domain-containing protein</fullName>
    </recommendedName>
</protein>
<dbReference type="Pfam" id="PF14223">
    <property type="entry name" value="Retrotran_gag_2"/>
    <property type="match status" value="1"/>
</dbReference>
<organism evidence="4 5">
    <name type="scientific">Mikania micrantha</name>
    <name type="common">bitter vine</name>
    <dbReference type="NCBI Taxonomy" id="192012"/>
    <lineage>
        <taxon>Eukaryota</taxon>
        <taxon>Viridiplantae</taxon>
        <taxon>Streptophyta</taxon>
        <taxon>Embryophyta</taxon>
        <taxon>Tracheophyta</taxon>
        <taxon>Spermatophyta</taxon>
        <taxon>Magnoliopsida</taxon>
        <taxon>eudicotyledons</taxon>
        <taxon>Gunneridae</taxon>
        <taxon>Pentapetalae</taxon>
        <taxon>asterids</taxon>
        <taxon>campanulids</taxon>
        <taxon>Asterales</taxon>
        <taxon>Asteraceae</taxon>
        <taxon>Asteroideae</taxon>
        <taxon>Heliantheae alliance</taxon>
        <taxon>Eupatorieae</taxon>
        <taxon>Mikania</taxon>
    </lineage>
</organism>
<dbReference type="Proteomes" id="UP000326396">
    <property type="component" value="Unassembled WGS sequence"/>
</dbReference>
<dbReference type="Gene3D" id="4.10.60.10">
    <property type="entry name" value="Zinc finger, CCHC-type"/>
    <property type="match status" value="1"/>
</dbReference>
<feature type="region of interest" description="Disordered" evidence="2">
    <location>
        <begin position="227"/>
        <end position="264"/>
    </location>
</feature>
<keyword evidence="1" id="KW-0862">Zinc</keyword>
<dbReference type="Pfam" id="PF00098">
    <property type="entry name" value="zf-CCHC"/>
    <property type="match status" value="1"/>
</dbReference>
<keyword evidence="5" id="KW-1185">Reference proteome</keyword>
<gene>
    <name evidence="4" type="ORF">E3N88_45774</name>
</gene>
<dbReference type="InterPro" id="IPR036875">
    <property type="entry name" value="Znf_CCHC_sf"/>
</dbReference>
<dbReference type="GO" id="GO:0008270">
    <property type="term" value="F:zinc ion binding"/>
    <property type="evidence" value="ECO:0007669"/>
    <property type="project" value="UniProtKB-KW"/>
</dbReference>
<keyword evidence="1" id="KW-0863">Zinc-finger</keyword>
<evidence type="ECO:0000313" key="5">
    <source>
        <dbReference type="Proteomes" id="UP000326396"/>
    </source>
</evidence>
<evidence type="ECO:0000256" key="1">
    <source>
        <dbReference type="PROSITE-ProRule" id="PRU00047"/>
    </source>
</evidence>
<proteinExistence type="predicted"/>
<evidence type="ECO:0000313" key="4">
    <source>
        <dbReference type="EMBL" id="KAC9475832.1"/>
    </source>
</evidence>
<evidence type="ECO:0000259" key="3">
    <source>
        <dbReference type="PROSITE" id="PS50158"/>
    </source>
</evidence>
<dbReference type="EMBL" id="SZYD01002510">
    <property type="protein sequence ID" value="KAC9475832.1"/>
    <property type="molecule type" value="Genomic_DNA"/>
</dbReference>
<name>A0A5N6L8B1_9ASTR</name>
<dbReference type="GO" id="GO:0003676">
    <property type="term" value="F:nucleic acid binding"/>
    <property type="evidence" value="ECO:0007669"/>
    <property type="project" value="InterPro"/>
</dbReference>
<dbReference type="InterPro" id="IPR001878">
    <property type="entry name" value="Znf_CCHC"/>
</dbReference>
<dbReference type="OrthoDB" id="8063676at2759"/>
<reference evidence="4 5" key="1">
    <citation type="submission" date="2019-05" db="EMBL/GenBank/DDBJ databases">
        <title>Mikania micrantha, genome provides insights into the molecular mechanism of rapid growth.</title>
        <authorList>
            <person name="Liu B."/>
        </authorList>
    </citation>
    <scope>NUCLEOTIDE SEQUENCE [LARGE SCALE GENOMIC DNA]</scope>
    <source>
        <strain evidence="4">NLD-2019</strain>
        <tissue evidence="4">Leaf</tissue>
    </source>
</reference>
<feature type="domain" description="CCHC-type" evidence="3">
    <location>
        <begin position="270"/>
        <end position="286"/>
    </location>
</feature>
<dbReference type="SMART" id="SM00343">
    <property type="entry name" value="ZnF_C2HC"/>
    <property type="match status" value="1"/>
</dbReference>